<feature type="transmembrane region" description="Helical" evidence="1">
    <location>
        <begin position="12"/>
        <end position="30"/>
    </location>
</feature>
<keyword evidence="1" id="KW-0812">Transmembrane</keyword>
<dbReference type="EMBL" id="QQNA01000190">
    <property type="protein sequence ID" value="RDG35899.1"/>
    <property type="molecule type" value="Genomic_DNA"/>
</dbReference>
<name>A0A370B6A1_9ACTN</name>
<evidence type="ECO:0000256" key="1">
    <source>
        <dbReference type="SAM" id="Phobius"/>
    </source>
</evidence>
<reference evidence="2 3" key="1">
    <citation type="submission" date="2018-07" db="EMBL/GenBank/DDBJ databases">
        <title>Streptomyces species from bats.</title>
        <authorList>
            <person name="Dunlap C."/>
        </authorList>
    </citation>
    <scope>NUCLEOTIDE SEQUENCE [LARGE SCALE GENOMIC DNA]</scope>
    <source>
        <strain evidence="2 3">AC230</strain>
    </source>
</reference>
<proteinExistence type="predicted"/>
<evidence type="ECO:0000313" key="3">
    <source>
        <dbReference type="Proteomes" id="UP000253741"/>
    </source>
</evidence>
<comment type="caution">
    <text evidence="2">The sequence shown here is derived from an EMBL/GenBank/DDBJ whole genome shotgun (WGS) entry which is preliminary data.</text>
</comment>
<dbReference type="AlphaFoldDB" id="A0A370B6A1"/>
<gene>
    <name evidence="2" type="ORF">DVH02_22885</name>
</gene>
<accession>A0A370B6A1</accession>
<keyword evidence="3" id="KW-1185">Reference proteome</keyword>
<dbReference type="Proteomes" id="UP000253741">
    <property type="component" value="Unassembled WGS sequence"/>
</dbReference>
<keyword evidence="1" id="KW-1133">Transmembrane helix</keyword>
<protein>
    <submittedName>
        <fullName evidence="2">Uncharacterized protein</fullName>
    </submittedName>
</protein>
<sequence>MIEPVTDQRLWGVVALAISFLVLVVSVLWASSYDPQEEARALLLEAESDAGAAPDTGSGPSYSYTCHCHRAPVLVTVRAAQLPRRRGWGRW</sequence>
<keyword evidence="1" id="KW-0472">Membrane</keyword>
<organism evidence="2 3">
    <name type="scientific">Streptomyces corynorhini</name>
    <dbReference type="NCBI Taxonomy" id="2282652"/>
    <lineage>
        <taxon>Bacteria</taxon>
        <taxon>Bacillati</taxon>
        <taxon>Actinomycetota</taxon>
        <taxon>Actinomycetes</taxon>
        <taxon>Kitasatosporales</taxon>
        <taxon>Streptomycetaceae</taxon>
        <taxon>Streptomyces</taxon>
    </lineage>
</organism>
<evidence type="ECO:0000313" key="2">
    <source>
        <dbReference type="EMBL" id="RDG35899.1"/>
    </source>
</evidence>